<evidence type="ECO:0000256" key="9">
    <source>
        <dbReference type="ARBA" id="ARBA00023288"/>
    </source>
</evidence>
<evidence type="ECO:0000256" key="13">
    <source>
        <dbReference type="PROSITE-ProRule" id="PRU01373"/>
    </source>
</evidence>
<dbReference type="GO" id="GO:0071555">
    <property type="term" value="P:cell wall organization"/>
    <property type="evidence" value="ECO:0007669"/>
    <property type="project" value="UniProtKB-UniRule"/>
</dbReference>
<dbReference type="PANTHER" id="PTHR30582">
    <property type="entry name" value="L,D-TRANSPEPTIDASE"/>
    <property type="match status" value="1"/>
</dbReference>
<organism evidence="16 17">
    <name type="scientific">Actinacidiphila paucisporea</name>
    <dbReference type="NCBI Taxonomy" id="310782"/>
    <lineage>
        <taxon>Bacteria</taxon>
        <taxon>Bacillati</taxon>
        <taxon>Actinomycetota</taxon>
        <taxon>Actinomycetes</taxon>
        <taxon>Kitasatosporales</taxon>
        <taxon>Streptomycetaceae</taxon>
        <taxon>Actinacidiphila</taxon>
    </lineage>
</organism>
<dbReference type="CDD" id="cd13432">
    <property type="entry name" value="LDT_IgD_like_2"/>
    <property type="match status" value="1"/>
</dbReference>
<dbReference type="InterPro" id="IPR041280">
    <property type="entry name" value="Big_10"/>
</dbReference>
<dbReference type="PROSITE" id="PS52029">
    <property type="entry name" value="LD_TPASE"/>
    <property type="match status" value="1"/>
</dbReference>
<keyword evidence="5 13" id="KW-0133">Cell shape</keyword>
<dbReference type="GO" id="GO:0018104">
    <property type="term" value="P:peptidoglycan-protein cross-linking"/>
    <property type="evidence" value="ECO:0007669"/>
    <property type="project" value="TreeGrafter"/>
</dbReference>
<dbReference type="Pfam" id="PF17964">
    <property type="entry name" value="Big_10"/>
    <property type="match status" value="1"/>
</dbReference>
<dbReference type="STRING" id="310782.SAMN05216499_13728"/>
<keyword evidence="3" id="KW-0808">Transferase</keyword>
<dbReference type="SUPFAM" id="SSF141523">
    <property type="entry name" value="L,D-transpeptidase catalytic domain-like"/>
    <property type="match status" value="1"/>
</dbReference>
<keyword evidence="7" id="KW-0472">Membrane</keyword>
<dbReference type="Gene3D" id="2.40.440.10">
    <property type="entry name" value="L,D-transpeptidase catalytic domain-like"/>
    <property type="match status" value="1"/>
</dbReference>
<dbReference type="Gene3D" id="2.60.40.3710">
    <property type="match status" value="1"/>
</dbReference>
<dbReference type="AlphaFoldDB" id="A0A1M7QLI6"/>
<dbReference type="Proteomes" id="UP000184111">
    <property type="component" value="Unassembled WGS sequence"/>
</dbReference>
<evidence type="ECO:0000256" key="10">
    <source>
        <dbReference type="ARBA" id="ARBA00023315"/>
    </source>
</evidence>
<feature type="signal peptide" evidence="14">
    <location>
        <begin position="1"/>
        <end position="31"/>
    </location>
</feature>
<evidence type="ECO:0000256" key="5">
    <source>
        <dbReference type="ARBA" id="ARBA00022960"/>
    </source>
</evidence>
<dbReference type="UniPathway" id="UPA00219"/>
<dbReference type="Pfam" id="PF03734">
    <property type="entry name" value="YkuD"/>
    <property type="match status" value="1"/>
</dbReference>
<dbReference type="GO" id="GO:0071972">
    <property type="term" value="F:peptidoglycan L,D-transpeptidase activity"/>
    <property type="evidence" value="ECO:0007669"/>
    <property type="project" value="TreeGrafter"/>
</dbReference>
<evidence type="ECO:0000256" key="4">
    <source>
        <dbReference type="ARBA" id="ARBA00022729"/>
    </source>
</evidence>
<dbReference type="InterPro" id="IPR050979">
    <property type="entry name" value="LD-transpeptidase"/>
</dbReference>
<keyword evidence="11 13" id="KW-0961">Cell wall biogenesis/degradation</keyword>
<keyword evidence="6 13" id="KW-0573">Peptidoglycan synthesis</keyword>
<dbReference type="Gene3D" id="2.60.40.3780">
    <property type="match status" value="1"/>
</dbReference>
<name>A0A1M7QLI6_9ACTN</name>
<evidence type="ECO:0000256" key="3">
    <source>
        <dbReference type="ARBA" id="ARBA00022679"/>
    </source>
</evidence>
<dbReference type="OrthoDB" id="5242354at2"/>
<dbReference type="FunFam" id="2.40.440.10:FF:000005">
    <property type="entry name" value="L,D-transpeptidase 2"/>
    <property type="match status" value="1"/>
</dbReference>
<dbReference type="InterPro" id="IPR038063">
    <property type="entry name" value="Transpep_catalytic_dom"/>
</dbReference>
<evidence type="ECO:0000313" key="16">
    <source>
        <dbReference type="EMBL" id="SHN32117.1"/>
    </source>
</evidence>
<keyword evidence="17" id="KW-1185">Reference proteome</keyword>
<dbReference type="CDD" id="cd16913">
    <property type="entry name" value="YkuD_like"/>
    <property type="match status" value="1"/>
</dbReference>
<dbReference type="GO" id="GO:0016746">
    <property type="term" value="F:acyltransferase activity"/>
    <property type="evidence" value="ECO:0007669"/>
    <property type="project" value="UniProtKB-KW"/>
</dbReference>
<proteinExistence type="predicted"/>
<evidence type="ECO:0000256" key="12">
    <source>
        <dbReference type="ARBA" id="ARBA00060592"/>
    </source>
</evidence>
<evidence type="ECO:0000256" key="7">
    <source>
        <dbReference type="ARBA" id="ARBA00023136"/>
    </source>
</evidence>
<accession>A0A1M7QLI6</accession>
<evidence type="ECO:0000259" key="15">
    <source>
        <dbReference type="PROSITE" id="PS52029"/>
    </source>
</evidence>
<comment type="pathway">
    <text evidence="1 13">Cell wall biogenesis; peptidoglycan biosynthesis.</text>
</comment>
<feature type="domain" description="L,D-TPase catalytic" evidence="15">
    <location>
        <begin position="263"/>
        <end position="390"/>
    </location>
</feature>
<feature type="chain" id="PRO_5038988179" evidence="14">
    <location>
        <begin position="32"/>
        <end position="420"/>
    </location>
</feature>
<evidence type="ECO:0000313" key="17">
    <source>
        <dbReference type="Proteomes" id="UP000184111"/>
    </source>
</evidence>
<protein>
    <submittedName>
        <fullName evidence="16">Lipoprotein-anchoring transpeptidase ErfK/SrfK</fullName>
    </submittedName>
</protein>
<gene>
    <name evidence="16" type="ORF">SAMN05216499_13728</name>
</gene>
<dbReference type="GO" id="GO:0005576">
    <property type="term" value="C:extracellular region"/>
    <property type="evidence" value="ECO:0007669"/>
    <property type="project" value="TreeGrafter"/>
</dbReference>
<evidence type="ECO:0000256" key="2">
    <source>
        <dbReference type="ARBA" id="ARBA00022475"/>
    </source>
</evidence>
<keyword evidence="2" id="KW-1003">Cell membrane</keyword>
<sequence>MYRIRIPRRRPTSRALTVPAVLLALVLGATACGGHDSAAGGDKPGTTGAAPTTAAGPHVTVTPAAGKDGVAPGTPVAVTVAEGTLGAVTVTPKGKSSDGVDPVAVTGALDRAAHTWTSNRTMTPGTAYTVTATATDSTGKRSTTTSTFRTAAAAKVNGVTPTPLNNAVVGVGLPVSLAFDVPVTDRAAVEKALTLTTTPAVQGSWGWLTDPLTGIQRVDWRPETYWPTGTKVTLTARLSGIDTGGGRFLRRDVHDSFSIGTARISYADLAAHTLRVTENGRTVKKFKISAGSDQFPTWNGKMVVMTKQSKIRMTSSSVGIATDKDAADFYDEDVNNAVRITSSGTFVHAAPWNDRYMGKQNKSHGCIGMSAADATWFFDRATRGDLVIAAGSRRAVVDKGNGYGDWNVSADQWHALSALA</sequence>
<evidence type="ECO:0000256" key="11">
    <source>
        <dbReference type="ARBA" id="ARBA00023316"/>
    </source>
</evidence>
<dbReference type="InterPro" id="IPR005490">
    <property type="entry name" value="LD_TPept_cat_dom"/>
</dbReference>
<keyword evidence="8" id="KW-0564">Palmitate</keyword>
<evidence type="ECO:0000256" key="14">
    <source>
        <dbReference type="SAM" id="SignalP"/>
    </source>
</evidence>
<evidence type="ECO:0000256" key="8">
    <source>
        <dbReference type="ARBA" id="ARBA00023139"/>
    </source>
</evidence>
<comment type="pathway">
    <text evidence="12">Glycan biosynthesis.</text>
</comment>
<feature type="active site" description="Proton donor/acceptor" evidence="13">
    <location>
        <position position="348"/>
    </location>
</feature>
<keyword evidence="9 16" id="KW-0449">Lipoprotein</keyword>
<keyword evidence="4 14" id="KW-0732">Signal</keyword>
<feature type="active site" description="Nucleophile" evidence="13">
    <location>
        <position position="366"/>
    </location>
</feature>
<evidence type="ECO:0000256" key="6">
    <source>
        <dbReference type="ARBA" id="ARBA00022984"/>
    </source>
</evidence>
<evidence type="ECO:0000256" key="1">
    <source>
        <dbReference type="ARBA" id="ARBA00004752"/>
    </source>
</evidence>
<dbReference type="RefSeq" id="WP_079190296.1">
    <property type="nucleotide sequence ID" value="NZ_FRBI01000037.1"/>
</dbReference>
<reference evidence="16 17" key="1">
    <citation type="submission" date="2016-11" db="EMBL/GenBank/DDBJ databases">
        <authorList>
            <person name="Jaros S."/>
            <person name="Januszkiewicz K."/>
            <person name="Wedrychowicz H."/>
        </authorList>
    </citation>
    <scope>NUCLEOTIDE SEQUENCE [LARGE SCALE GENOMIC DNA]</scope>
    <source>
        <strain evidence="16 17">CGMCC 4.2025</strain>
    </source>
</reference>
<dbReference type="GO" id="GO:0008360">
    <property type="term" value="P:regulation of cell shape"/>
    <property type="evidence" value="ECO:0007669"/>
    <property type="project" value="UniProtKB-UniRule"/>
</dbReference>
<dbReference type="PANTHER" id="PTHR30582:SF2">
    <property type="entry name" value="L,D-TRANSPEPTIDASE YCIB-RELATED"/>
    <property type="match status" value="1"/>
</dbReference>
<dbReference type="PROSITE" id="PS51257">
    <property type="entry name" value="PROKAR_LIPOPROTEIN"/>
    <property type="match status" value="1"/>
</dbReference>
<keyword evidence="10" id="KW-0012">Acyltransferase</keyword>
<dbReference type="EMBL" id="FRBI01000037">
    <property type="protein sequence ID" value="SHN32117.1"/>
    <property type="molecule type" value="Genomic_DNA"/>
</dbReference>